<keyword evidence="3" id="KW-1185">Reference proteome</keyword>
<keyword evidence="1" id="KW-0812">Transmembrane</keyword>
<feature type="transmembrane region" description="Helical" evidence="1">
    <location>
        <begin position="101"/>
        <end position="123"/>
    </location>
</feature>
<reference evidence="3" key="1">
    <citation type="journal article" date="2011" name="PLoS Genet.">
        <title>Genomic analysis of the necrotrophic fungal pathogens Sclerotinia sclerotiorum and Botrytis cinerea.</title>
        <authorList>
            <person name="Amselem J."/>
            <person name="Cuomo C.A."/>
            <person name="van Kan J.A."/>
            <person name="Viaud M."/>
            <person name="Benito E.P."/>
            <person name="Couloux A."/>
            <person name="Coutinho P.M."/>
            <person name="de Vries R.P."/>
            <person name="Dyer P.S."/>
            <person name="Fillinger S."/>
            <person name="Fournier E."/>
            <person name="Gout L."/>
            <person name="Hahn M."/>
            <person name="Kohn L."/>
            <person name="Lapalu N."/>
            <person name="Plummer K.M."/>
            <person name="Pradier J.M."/>
            <person name="Quevillon E."/>
            <person name="Sharon A."/>
            <person name="Simon A."/>
            <person name="ten Have A."/>
            <person name="Tudzynski B."/>
            <person name="Tudzynski P."/>
            <person name="Wincker P."/>
            <person name="Andrew M."/>
            <person name="Anthouard V."/>
            <person name="Beever R.E."/>
            <person name="Beffa R."/>
            <person name="Benoit I."/>
            <person name="Bouzid O."/>
            <person name="Brault B."/>
            <person name="Chen Z."/>
            <person name="Choquer M."/>
            <person name="Collemare J."/>
            <person name="Cotton P."/>
            <person name="Danchin E.G."/>
            <person name="Da Silva C."/>
            <person name="Gautier A."/>
            <person name="Giraud C."/>
            <person name="Giraud T."/>
            <person name="Gonzalez C."/>
            <person name="Grossetete S."/>
            <person name="Guldener U."/>
            <person name="Henrissat B."/>
            <person name="Howlett B.J."/>
            <person name="Kodira C."/>
            <person name="Kretschmer M."/>
            <person name="Lappartient A."/>
            <person name="Leroch M."/>
            <person name="Levis C."/>
            <person name="Mauceli E."/>
            <person name="Neuveglise C."/>
            <person name="Oeser B."/>
            <person name="Pearson M."/>
            <person name="Poulain J."/>
            <person name="Poussereau N."/>
            <person name="Quesneville H."/>
            <person name="Rascle C."/>
            <person name="Schumacher J."/>
            <person name="Segurens B."/>
            <person name="Sexton A."/>
            <person name="Silva E."/>
            <person name="Sirven C."/>
            <person name="Soanes D.M."/>
            <person name="Talbot N.J."/>
            <person name="Templeton M."/>
            <person name="Yandava C."/>
            <person name="Yarden O."/>
            <person name="Zeng Q."/>
            <person name="Rollins J.A."/>
            <person name="Lebrun M.H."/>
            <person name="Dickman M."/>
        </authorList>
    </citation>
    <scope>NUCLEOTIDE SEQUENCE [LARGE SCALE GENOMIC DNA]</scope>
    <source>
        <strain evidence="3">ATCC 18683 / 1980 / Ss-1</strain>
    </source>
</reference>
<dbReference type="GeneID" id="5493816"/>
<dbReference type="KEGG" id="ssl:SS1G_01362"/>
<dbReference type="InParanoid" id="A7E7T4"/>
<keyword evidence="1" id="KW-1133">Transmembrane helix</keyword>
<dbReference type="Proteomes" id="UP000001312">
    <property type="component" value="Unassembled WGS sequence"/>
</dbReference>
<proteinExistence type="predicted"/>
<dbReference type="HOGENOM" id="CLU_1807376_0_0_1"/>
<name>A7E7T4_SCLS1</name>
<gene>
    <name evidence="2" type="ORF">SS1G_01362</name>
</gene>
<sequence>MVLERTLVRALAYPYCFEGASIESDPPPFCAFLDYPFSGTYHPFFMPWNSERVLPHCTAASLPLSFDLPSSLVAKRSEKTHNTAFLLGCTEIIRNLRFMDILLAGLLAISVAVFGSRAFPFHIPSITVQPMHSSSTYSYAVNT</sequence>
<accession>A7E7T4</accession>
<dbReference type="RefSeq" id="XP_001597168.1">
    <property type="nucleotide sequence ID" value="XM_001597118.1"/>
</dbReference>
<evidence type="ECO:0000313" key="2">
    <source>
        <dbReference type="EMBL" id="EDN96436.1"/>
    </source>
</evidence>
<protein>
    <submittedName>
        <fullName evidence="2">Uncharacterized protein</fullName>
    </submittedName>
</protein>
<organism evidence="2 3">
    <name type="scientific">Sclerotinia sclerotiorum (strain ATCC 18683 / 1980 / Ss-1)</name>
    <name type="common">White mold</name>
    <name type="synonym">Whetzelinia sclerotiorum</name>
    <dbReference type="NCBI Taxonomy" id="665079"/>
    <lineage>
        <taxon>Eukaryota</taxon>
        <taxon>Fungi</taxon>
        <taxon>Dikarya</taxon>
        <taxon>Ascomycota</taxon>
        <taxon>Pezizomycotina</taxon>
        <taxon>Leotiomycetes</taxon>
        <taxon>Helotiales</taxon>
        <taxon>Sclerotiniaceae</taxon>
        <taxon>Sclerotinia</taxon>
    </lineage>
</organism>
<keyword evidence="1" id="KW-0472">Membrane</keyword>
<dbReference type="AlphaFoldDB" id="A7E7T4"/>
<evidence type="ECO:0000313" key="3">
    <source>
        <dbReference type="Proteomes" id="UP000001312"/>
    </source>
</evidence>
<evidence type="ECO:0000256" key="1">
    <source>
        <dbReference type="SAM" id="Phobius"/>
    </source>
</evidence>
<dbReference type="EMBL" id="CH476622">
    <property type="protein sequence ID" value="EDN96436.1"/>
    <property type="molecule type" value="Genomic_DNA"/>
</dbReference>